<dbReference type="SMART" id="SM00320">
    <property type="entry name" value="WD40"/>
    <property type="match status" value="2"/>
</dbReference>
<dbReference type="InterPro" id="IPR036322">
    <property type="entry name" value="WD40_repeat_dom_sf"/>
</dbReference>
<organism evidence="7 8">
    <name type="scientific">Seminavis robusta</name>
    <dbReference type="NCBI Taxonomy" id="568900"/>
    <lineage>
        <taxon>Eukaryota</taxon>
        <taxon>Sar</taxon>
        <taxon>Stramenopiles</taxon>
        <taxon>Ochrophyta</taxon>
        <taxon>Bacillariophyta</taxon>
        <taxon>Bacillariophyceae</taxon>
        <taxon>Bacillariophycidae</taxon>
        <taxon>Naviculales</taxon>
        <taxon>Naviculaceae</taxon>
        <taxon>Seminavis</taxon>
    </lineage>
</organism>
<dbReference type="EMBL" id="CAICTM010000002">
    <property type="protein sequence ID" value="CAB9496206.1"/>
    <property type="molecule type" value="Genomic_DNA"/>
</dbReference>
<evidence type="ECO:0000256" key="4">
    <source>
        <dbReference type="SAM" id="MobiDB-lite"/>
    </source>
</evidence>
<protein>
    <submittedName>
        <fullName evidence="7">GATOR complex protein MIOS</fullName>
    </submittedName>
</protein>
<dbReference type="Proteomes" id="UP001153069">
    <property type="component" value="Unassembled WGS sequence"/>
</dbReference>
<dbReference type="Pfam" id="PF21719">
    <property type="entry name" value="MIOS_a-sol"/>
    <property type="match status" value="1"/>
</dbReference>
<dbReference type="OrthoDB" id="341486at2759"/>
<keyword evidence="8" id="KW-1185">Reference proteome</keyword>
<evidence type="ECO:0000256" key="2">
    <source>
        <dbReference type="ARBA" id="ARBA00022574"/>
    </source>
</evidence>
<dbReference type="InterPro" id="IPR015943">
    <property type="entry name" value="WD40/YVTN_repeat-like_dom_sf"/>
</dbReference>
<sequence>MGQDDAEPTGVPAAPYPPMQSSRYPSAHVTTTRSSLSSTPQYTSSSTTGTGRHGGDASNMKSPDSAATMEGSSMRRGSATATSVGVQVQDHLAAASSNARVGNAANTAARQAVSRIQFCHANVVACINCQPPPPLPVIAASNTAATQQDSPYAGAPSAQPTPPRVNRKLGPILLDLRQIVAVPQHYSSRLGQHEHHHQSTEMPTLFTTRTLTLSRGNPSLGTSVSSTCLDVSSILPAFGATQKPSPCATGLTTGALCIHTFSTETTTDDGGDSLAASIEYFHTPRHHRPATAVSWRSYNSRHVAVGLVSSAMAGATPISSSHHHHMNVNNHMNMNLPAMNARRGGTNNPVVTGVRGGGGGGSGGGGDREFCCFLWDIEHQAAGSGTKRTNTSPLFKLSHNAGVASLAWLLDGGQTLAVGGQQRNIQLYDLRVSGTSSATPPISAFGHNFGVHGIEVDPFRPHQFATFSRSAEEPVKIWDARRMDSVVSEIKIGGILQAATSQSTTTTTDNHNNAANKSATVSALRWSSRESGVLSISIADVVLDYDTSSRPVLSRVSRGKGPILDMALYPGLLPSTDSPSVVPRAKPGQKQPAAATAEGINDMSLITELYPQRMLVVVDDRSVQDMAKHTSAPLAVSRRDGRVVHSLGKYLFLGTTRSGPMAMESLKFRSDEDISATMMRRARCVQVARYSMDTTSNIRLLAEEAPLDRLSSNRDALLRLWTWIDRMESLCGSHEEMGAMEDGGTFWSTKGFDECGVWKLLDFDSERHTDTIVRSDALACDVYESPVRRAGLTACGWTGRFDLSNVLAECESLGEYERSAALAVFHGSLGSAVDALQRGADAIHRHFSDNGRHDLPAEAPQYAETLQLVAMCIAGFGGIDSKSPSSGVWRKACESLMRRPDMSGDNLRTSRTAYLRALCTFLINISTGRSYDGVLEDNNLSLCDRVAFACRFLGRVQLQHYLQKCVDSCQASGNIEGLVITGIAKEGIRIIQSYVDQTADVQTAALVTSRVILPVDWTPERRICAEFLDAYRTLLNTWQMWQSRAMFDVDRADLLRRIKIRQADAAHHHQGGVLPHNMKNYPTRRVQSRGVRQGVRQPDPDIFPSVPAQLDARCTYCSASLGLRRLDNHANQWLSKMKPVLSCCPSCQKPLPRCAICLLSLGALNPYMELTRERERTTRVGQVTLPVPDDLSSLANLPFAEWFTWCMTCKHGGHAHHLVGWFANHSVCPVSGCDCRCQFDGIQKLNRPALMIQPQQQQQQQQQQ</sequence>
<feature type="region of interest" description="Disordered" evidence="4">
    <location>
        <begin position="146"/>
        <end position="166"/>
    </location>
</feature>
<evidence type="ECO:0000259" key="5">
    <source>
        <dbReference type="Pfam" id="PF17034"/>
    </source>
</evidence>
<dbReference type="AlphaFoldDB" id="A0A9N8D6U8"/>
<evidence type="ECO:0000256" key="3">
    <source>
        <dbReference type="ARBA" id="ARBA00022737"/>
    </source>
</evidence>
<name>A0A9N8D6U8_9STRA</name>
<feature type="compositionally biased region" description="Polar residues" evidence="4">
    <location>
        <begin position="19"/>
        <end position="33"/>
    </location>
</feature>
<feature type="region of interest" description="Disordered" evidence="4">
    <location>
        <begin position="1"/>
        <end position="83"/>
    </location>
</feature>
<evidence type="ECO:0000313" key="7">
    <source>
        <dbReference type="EMBL" id="CAB9496206.1"/>
    </source>
</evidence>
<dbReference type="Pfam" id="PF17034">
    <property type="entry name" value="zinc_ribbon_16"/>
    <property type="match status" value="1"/>
</dbReference>
<feature type="domain" description="MIOS-like alpha-solenoid" evidence="6">
    <location>
        <begin position="710"/>
        <end position="952"/>
    </location>
</feature>
<accession>A0A9N8D6U8</accession>
<comment type="similarity">
    <text evidence="1">Belongs to the WD repeat mio family.</text>
</comment>
<evidence type="ECO:0000256" key="1">
    <source>
        <dbReference type="ARBA" id="ARBA00009713"/>
    </source>
</evidence>
<dbReference type="InterPro" id="IPR037593">
    <property type="entry name" value="MIOS/Sea4"/>
</dbReference>
<dbReference type="PANTHER" id="PTHR16453:SF9">
    <property type="entry name" value="GATOR COMPLEX PROTEIN MIOS"/>
    <property type="match status" value="1"/>
</dbReference>
<dbReference type="PANTHER" id="PTHR16453">
    <property type="entry name" value="WD40 DOMAIN-CONTAINING PROTEIN MIO FAMILY MEMBER"/>
    <property type="match status" value="1"/>
</dbReference>
<dbReference type="CDD" id="cd16691">
    <property type="entry name" value="mRING-H2-C3H3C2_Mio"/>
    <property type="match status" value="1"/>
</dbReference>
<dbReference type="InterPro" id="IPR049092">
    <property type="entry name" value="MIOS_a-sol"/>
</dbReference>
<comment type="caution">
    <text evidence="7">The sequence shown here is derived from an EMBL/GenBank/DDBJ whole genome shotgun (WGS) entry which is preliminary data.</text>
</comment>
<dbReference type="InterPro" id="IPR001680">
    <property type="entry name" value="WD40_rpt"/>
</dbReference>
<evidence type="ECO:0000313" key="8">
    <source>
        <dbReference type="Proteomes" id="UP001153069"/>
    </source>
</evidence>
<feature type="compositionally biased region" description="Low complexity" evidence="4">
    <location>
        <begin position="34"/>
        <end position="50"/>
    </location>
</feature>
<evidence type="ECO:0000259" key="6">
    <source>
        <dbReference type="Pfam" id="PF21719"/>
    </source>
</evidence>
<feature type="domain" description="GATOR2 complex protein MIO zinc-ribbon like" evidence="5">
    <location>
        <begin position="1142"/>
        <end position="1238"/>
    </location>
</feature>
<keyword evidence="2" id="KW-0853">WD repeat</keyword>
<reference evidence="7" key="1">
    <citation type="submission" date="2020-06" db="EMBL/GenBank/DDBJ databases">
        <authorList>
            <consortium name="Plant Systems Biology data submission"/>
        </authorList>
    </citation>
    <scope>NUCLEOTIDE SEQUENCE</scope>
    <source>
        <strain evidence="7">D6</strain>
    </source>
</reference>
<proteinExistence type="inferred from homology"/>
<dbReference type="SUPFAM" id="SSF50978">
    <property type="entry name" value="WD40 repeat-like"/>
    <property type="match status" value="1"/>
</dbReference>
<keyword evidence="3" id="KW-0677">Repeat</keyword>
<gene>
    <name evidence="7" type="ORF">SEMRO_2_G001820.1</name>
</gene>
<dbReference type="GO" id="GO:0005737">
    <property type="term" value="C:cytoplasm"/>
    <property type="evidence" value="ECO:0007669"/>
    <property type="project" value="TreeGrafter"/>
</dbReference>
<dbReference type="InterPro" id="IPR031488">
    <property type="entry name" value="Zn_ribbon_mio"/>
</dbReference>
<dbReference type="Gene3D" id="2.130.10.10">
    <property type="entry name" value="YVTN repeat-like/Quinoprotein amine dehydrogenase"/>
    <property type="match status" value="1"/>
</dbReference>